<keyword evidence="5 6" id="KW-0472">Membrane</keyword>
<evidence type="ECO:0000256" key="6">
    <source>
        <dbReference type="SAM" id="Phobius"/>
    </source>
</evidence>
<evidence type="ECO:0000256" key="3">
    <source>
        <dbReference type="ARBA" id="ARBA00022692"/>
    </source>
</evidence>
<gene>
    <name evidence="7" type="ORF">OW729_06215</name>
</gene>
<feature type="transmembrane region" description="Helical" evidence="6">
    <location>
        <begin position="7"/>
        <end position="25"/>
    </location>
</feature>
<evidence type="ECO:0000313" key="8">
    <source>
        <dbReference type="Proteomes" id="UP001144612"/>
    </source>
</evidence>
<dbReference type="Pfam" id="PF01810">
    <property type="entry name" value="LysE"/>
    <property type="match status" value="1"/>
</dbReference>
<organism evidence="7 8">
    <name type="scientific">Clostridium brassicae</name>
    <dbReference type="NCBI Taxonomy" id="2999072"/>
    <lineage>
        <taxon>Bacteria</taxon>
        <taxon>Bacillati</taxon>
        <taxon>Bacillota</taxon>
        <taxon>Clostridia</taxon>
        <taxon>Eubacteriales</taxon>
        <taxon>Clostridiaceae</taxon>
        <taxon>Clostridium</taxon>
    </lineage>
</organism>
<dbReference type="PANTHER" id="PTHR38825">
    <property type="entry name" value="LYSINE EXPORTER PROTEIN (LYSE/YGGA)"/>
    <property type="match status" value="1"/>
</dbReference>
<reference evidence="7" key="1">
    <citation type="submission" date="2022-12" db="EMBL/GenBank/DDBJ databases">
        <title>Clostridium sp. nov., isolated from industrial wastewater.</title>
        <authorList>
            <person name="Jiayan W."/>
        </authorList>
    </citation>
    <scope>NUCLEOTIDE SEQUENCE</scope>
    <source>
        <strain evidence="7">ZC22-4</strain>
    </source>
</reference>
<evidence type="ECO:0000256" key="2">
    <source>
        <dbReference type="ARBA" id="ARBA00022475"/>
    </source>
</evidence>
<keyword evidence="4 6" id="KW-1133">Transmembrane helix</keyword>
<evidence type="ECO:0000256" key="4">
    <source>
        <dbReference type="ARBA" id="ARBA00022989"/>
    </source>
</evidence>
<feature type="transmembrane region" description="Helical" evidence="6">
    <location>
        <begin position="194"/>
        <end position="213"/>
    </location>
</feature>
<keyword evidence="8" id="KW-1185">Reference proteome</keyword>
<feature type="transmembrane region" description="Helical" evidence="6">
    <location>
        <begin position="114"/>
        <end position="136"/>
    </location>
</feature>
<accession>A0ABT4D7B9</accession>
<keyword evidence="2" id="KW-1003">Cell membrane</keyword>
<evidence type="ECO:0000256" key="1">
    <source>
        <dbReference type="ARBA" id="ARBA00004651"/>
    </source>
</evidence>
<feature type="transmembrane region" description="Helical" evidence="6">
    <location>
        <begin position="45"/>
        <end position="66"/>
    </location>
</feature>
<evidence type="ECO:0000313" key="7">
    <source>
        <dbReference type="EMBL" id="MCY6958195.1"/>
    </source>
</evidence>
<sequence length="216" mass="24208">MGTLFNIIKALISGFTTGILISLPLGPAAIESVNHTISKGFKNGFIVSLGAISADMTYLFLINCGLAKLLQYNKVTEGIFWIISGFILVIMQYNDLKKLGDYSESNSQKYATHPFLSGFVLTFTNPMTPTLWLGLSGTVINLWKNESIIAYHIFLLAILIGMIFWFATLNYMAYKGFNIFKNSNPKKASIYMKWFILFLGIAFVVFGLIKLIYSIF</sequence>
<name>A0ABT4D7B9_9CLOT</name>
<dbReference type="InterPro" id="IPR001123">
    <property type="entry name" value="LeuE-type"/>
</dbReference>
<feature type="transmembrane region" description="Helical" evidence="6">
    <location>
        <begin position="148"/>
        <end position="174"/>
    </location>
</feature>
<protein>
    <submittedName>
        <fullName evidence="7">LysE family transporter</fullName>
    </submittedName>
</protein>
<keyword evidence="3 6" id="KW-0812">Transmembrane</keyword>
<dbReference type="RefSeq" id="WP_268060605.1">
    <property type="nucleotide sequence ID" value="NZ_JAPQFJ010000004.1"/>
</dbReference>
<dbReference type="PANTHER" id="PTHR38825:SF2">
    <property type="entry name" value="LYSINE TRANSPORTER LYSE"/>
    <property type="match status" value="1"/>
</dbReference>
<comment type="subcellular location">
    <subcellularLocation>
        <location evidence="1">Cell membrane</location>
        <topology evidence="1">Multi-pass membrane protein</topology>
    </subcellularLocation>
</comment>
<proteinExistence type="predicted"/>
<comment type="caution">
    <text evidence="7">The sequence shown here is derived from an EMBL/GenBank/DDBJ whole genome shotgun (WGS) entry which is preliminary data.</text>
</comment>
<evidence type="ECO:0000256" key="5">
    <source>
        <dbReference type="ARBA" id="ARBA00023136"/>
    </source>
</evidence>
<feature type="transmembrane region" description="Helical" evidence="6">
    <location>
        <begin position="78"/>
        <end position="94"/>
    </location>
</feature>
<dbReference type="Proteomes" id="UP001144612">
    <property type="component" value="Unassembled WGS sequence"/>
</dbReference>
<dbReference type="EMBL" id="JAPQFJ010000004">
    <property type="protein sequence ID" value="MCY6958195.1"/>
    <property type="molecule type" value="Genomic_DNA"/>
</dbReference>